<evidence type="ECO:0000313" key="3">
    <source>
        <dbReference type="Proteomes" id="UP000474640"/>
    </source>
</evidence>
<proteinExistence type="predicted"/>
<protein>
    <recommendedName>
        <fullName evidence="1">Protein kinase domain-containing protein</fullName>
    </recommendedName>
</protein>
<name>A0A7C8V9T6_ORBOL</name>
<dbReference type="InterPro" id="IPR011009">
    <property type="entry name" value="Kinase-like_dom_sf"/>
</dbReference>
<feature type="domain" description="Protein kinase" evidence="1">
    <location>
        <begin position="134"/>
        <end position="325"/>
    </location>
</feature>
<dbReference type="InterPro" id="IPR000719">
    <property type="entry name" value="Prot_kinase_dom"/>
</dbReference>
<dbReference type="PROSITE" id="PS50011">
    <property type="entry name" value="PROTEIN_KINASE_DOM"/>
    <property type="match status" value="1"/>
</dbReference>
<dbReference type="SUPFAM" id="SSF56112">
    <property type="entry name" value="Protein kinase-like (PK-like)"/>
    <property type="match status" value="1"/>
</dbReference>
<dbReference type="Pfam" id="PF00069">
    <property type="entry name" value="Pkinase"/>
    <property type="match status" value="1"/>
</dbReference>
<dbReference type="Proteomes" id="UP000474640">
    <property type="component" value="Unassembled WGS sequence"/>
</dbReference>
<reference evidence="2 3" key="1">
    <citation type="submission" date="2020-01" db="EMBL/GenBank/DDBJ databases">
        <authorList>
            <person name="Palmer J.M."/>
        </authorList>
    </citation>
    <scope>NUCLEOTIDE SEQUENCE [LARGE SCALE GENOMIC DNA]</scope>
    <source>
        <strain evidence="2 3">TWF970</strain>
    </source>
</reference>
<dbReference type="OrthoDB" id="4062651at2759"/>
<sequence>MSTAPVPNGGFEHRTSISLVRIQTGWGEAADIDFDYNEKRVSVSLVSTDTSGSRETGYHGALAEDELINKLTQSMASEEFDEDSNYEVIDIIVNAGKEFFATIPPFLIPTTVDGNPTVTQVAAPERLLNFCSEFQIDDSLPQYSSEDIIVSKALIEHGKVTKVVINGQDMLCKAEENGIETTSLLREISSLQTIRNANSGCIRVPKLLGYVKHPFDGSIIGFLREWIPSSSFGQSLKDIKVDEVPRELREKWAVQIRQSLHELHRIGVFWGDGKPSNIIIDDNNDLWLIDFGDGWTNGWTEEMSVGTLASDRQVLEKILKYLEVE</sequence>
<comment type="caution">
    <text evidence="2">The sequence shown here is derived from an EMBL/GenBank/DDBJ whole genome shotgun (WGS) entry which is preliminary data.</text>
</comment>
<evidence type="ECO:0000313" key="2">
    <source>
        <dbReference type="EMBL" id="KAF3277700.1"/>
    </source>
</evidence>
<dbReference type="Gene3D" id="1.10.510.10">
    <property type="entry name" value="Transferase(Phosphotransferase) domain 1"/>
    <property type="match status" value="1"/>
</dbReference>
<dbReference type="GO" id="GO:0005524">
    <property type="term" value="F:ATP binding"/>
    <property type="evidence" value="ECO:0007669"/>
    <property type="project" value="InterPro"/>
</dbReference>
<dbReference type="GO" id="GO:0004672">
    <property type="term" value="F:protein kinase activity"/>
    <property type="evidence" value="ECO:0007669"/>
    <property type="project" value="InterPro"/>
</dbReference>
<dbReference type="AlphaFoldDB" id="A0A7C8V9T6"/>
<organism evidence="2 3">
    <name type="scientific">Orbilia oligospora</name>
    <name type="common">Nematode-trapping fungus</name>
    <name type="synonym">Arthrobotrys oligospora</name>
    <dbReference type="NCBI Taxonomy" id="2813651"/>
    <lineage>
        <taxon>Eukaryota</taxon>
        <taxon>Fungi</taxon>
        <taxon>Dikarya</taxon>
        <taxon>Ascomycota</taxon>
        <taxon>Pezizomycotina</taxon>
        <taxon>Orbiliomycetes</taxon>
        <taxon>Orbiliales</taxon>
        <taxon>Orbiliaceae</taxon>
        <taxon>Orbilia</taxon>
    </lineage>
</organism>
<evidence type="ECO:0000259" key="1">
    <source>
        <dbReference type="PROSITE" id="PS50011"/>
    </source>
</evidence>
<accession>A0A7C8V9T6</accession>
<gene>
    <name evidence="2" type="ORF">TWF970_004954</name>
</gene>
<dbReference type="EMBL" id="JAABOJ010000027">
    <property type="protein sequence ID" value="KAF3277700.1"/>
    <property type="molecule type" value="Genomic_DNA"/>
</dbReference>